<dbReference type="EMBL" id="JADBEM010000001">
    <property type="protein sequence ID" value="MBE1609590.1"/>
    <property type="molecule type" value="Genomic_DNA"/>
</dbReference>
<feature type="transmembrane region" description="Helical" evidence="1">
    <location>
        <begin position="55"/>
        <end position="75"/>
    </location>
</feature>
<organism evidence="2 3">
    <name type="scientific">Actinopolymorpha pittospori</name>
    <dbReference type="NCBI Taxonomy" id="648752"/>
    <lineage>
        <taxon>Bacteria</taxon>
        <taxon>Bacillati</taxon>
        <taxon>Actinomycetota</taxon>
        <taxon>Actinomycetes</taxon>
        <taxon>Propionibacteriales</taxon>
        <taxon>Actinopolymorphaceae</taxon>
        <taxon>Actinopolymorpha</taxon>
    </lineage>
</organism>
<evidence type="ECO:0000256" key="1">
    <source>
        <dbReference type="SAM" id="Phobius"/>
    </source>
</evidence>
<name>A0A927MZ18_9ACTN</name>
<dbReference type="Proteomes" id="UP000638648">
    <property type="component" value="Unassembled WGS sequence"/>
</dbReference>
<evidence type="ECO:0000313" key="3">
    <source>
        <dbReference type="Proteomes" id="UP000638648"/>
    </source>
</evidence>
<evidence type="ECO:0000313" key="2">
    <source>
        <dbReference type="EMBL" id="MBE1609590.1"/>
    </source>
</evidence>
<evidence type="ECO:0008006" key="4">
    <source>
        <dbReference type="Google" id="ProtNLM"/>
    </source>
</evidence>
<sequence>MRPTPDPRTRARATTLLAAAAAAVAARGVFRVCRSRPPGGSARWTRTNHRGEQVSLLLGPAAVAAAAATTAVAPGLDRGERLAGMVAVLGSGAVGLYDDLAGTTTVKGFRGHLRALRRGEVTSGLVKIAGIGASGVLAAAALREGSRAQRTDGARSASGPTALVDTLADGALIAMAANVVNLFDLRPGRALKVVLAHTPALLAAAGPALAAPVGAAAGLVADDLGERGMLGDCGANALGAGIGVAIAARAPRPLRWAALAGLVGLTLAAERVSFTAVIEAHPPLRRLDELGRRKPSR</sequence>
<accession>A0A927MZ18</accession>
<keyword evidence="1" id="KW-0472">Membrane</keyword>
<gene>
    <name evidence="2" type="ORF">HEB94_006438</name>
</gene>
<reference evidence="2" key="1">
    <citation type="submission" date="2020-10" db="EMBL/GenBank/DDBJ databases">
        <title>Sequencing the genomes of 1000 actinobacteria strains.</title>
        <authorList>
            <person name="Klenk H.-P."/>
        </authorList>
    </citation>
    <scope>NUCLEOTIDE SEQUENCE</scope>
    <source>
        <strain evidence="2">DSM 45354</strain>
    </source>
</reference>
<proteinExistence type="predicted"/>
<dbReference type="AlphaFoldDB" id="A0A927MZ18"/>
<dbReference type="RefSeq" id="WP_192753144.1">
    <property type="nucleotide sequence ID" value="NZ_BAABJL010000115.1"/>
</dbReference>
<keyword evidence="1" id="KW-0812">Transmembrane</keyword>
<comment type="caution">
    <text evidence="2">The sequence shown here is derived from an EMBL/GenBank/DDBJ whole genome shotgun (WGS) entry which is preliminary data.</text>
</comment>
<protein>
    <recommendedName>
        <fullName evidence="4">UDP-N-acetylmuramyl pentapeptide phosphotransferase/UDP-N-acetylglucosamine-1-phosphate transferase</fullName>
    </recommendedName>
</protein>
<keyword evidence="3" id="KW-1185">Reference proteome</keyword>
<keyword evidence="1" id="KW-1133">Transmembrane helix</keyword>